<dbReference type="Proteomes" id="UP000824782">
    <property type="component" value="Unassembled WGS sequence"/>
</dbReference>
<evidence type="ECO:0000313" key="1">
    <source>
        <dbReference type="EMBL" id="KAG8589955.1"/>
    </source>
</evidence>
<comment type="caution">
    <text evidence="1">The sequence shown here is derived from an EMBL/GenBank/DDBJ whole genome shotgun (WGS) entry which is preliminary data.</text>
</comment>
<name>A0AAV7CXR8_ENGPU</name>
<protein>
    <submittedName>
        <fullName evidence="1">Uncharacterized protein</fullName>
    </submittedName>
</protein>
<evidence type="ECO:0000313" key="2">
    <source>
        <dbReference type="Proteomes" id="UP000824782"/>
    </source>
</evidence>
<dbReference type="AlphaFoldDB" id="A0AAV7CXR8"/>
<accession>A0AAV7CXR8</accession>
<keyword evidence="2" id="KW-1185">Reference proteome</keyword>
<sequence>MEMSLSLKPQSFEIEFQFSHMMMESFSCVLDQSYRPDSSIPTSNPSIREFLPIFRNKVQCHYKLLLNYHRVDISVWEESLLVGW</sequence>
<gene>
    <name evidence="1" type="ORF">GDO81_006581</name>
</gene>
<proteinExistence type="predicted"/>
<dbReference type="EMBL" id="WNYA01000002">
    <property type="protein sequence ID" value="KAG8589955.1"/>
    <property type="molecule type" value="Genomic_DNA"/>
</dbReference>
<reference evidence="1" key="1">
    <citation type="thesis" date="2020" institute="ProQuest LLC" country="789 East Eisenhower Parkway, Ann Arbor, MI, USA">
        <title>Comparative Genomics and Chromosome Evolution.</title>
        <authorList>
            <person name="Mudd A.B."/>
        </authorList>
    </citation>
    <scope>NUCLEOTIDE SEQUENCE</scope>
    <source>
        <strain evidence="1">237g6f4</strain>
        <tissue evidence="1">Blood</tissue>
    </source>
</reference>
<organism evidence="1 2">
    <name type="scientific">Engystomops pustulosus</name>
    <name type="common">Tungara frog</name>
    <name type="synonym">Physalaemus pustulosus</name>
    <dbReference type="NCBI Taxonomy" id="76066"/>
    <lineage>
        <taxon>Eukaryota</taxon>
        <taxon>Metazoa</taxon>
        <taxon>Chordata</taxon>
        <taxon>Craniata</taxon>
        <taxon>Vertebrata</taxon>
        <taxon>Euteleostomi</taxon>
        <taxon>Amphibia</taxon>
        <taxon>Batrachia</taxon>
        <taxon>Anura</taxon>
        <taxon>Neobatrachia</taxon>
        <taxon>Hyloidea</taxon>
        <taxon>Leptodactylidae</taxon>
        <taxon>Leiuperinae</taxon>
        <taxon>Engystomops</taxon>
    </lineage>
</organism>